<evidence type="ECO:0000313" key="4">
    <source>
        <dbReference type="Proteomes" id="UP000541810"/>
    </source>
</evidence>
<proteinExistence type="predicted"/>
<evidence type="ECO:0000256" key="1">
    <source>
        <dbReference type="SAM" id="MobiDB-lite"/>
    </source>
</evidence>
<organism evidence="3 4">
    <name type="scientific">Algisphaera agarilytica</name>
    <dbReference type="NCBI Taxonomy" id="1385975"/>
    <lineage>
        <taxon>Bacteria</taxon>
        <taxon>Pseudomonadati</taxon>
        <taxon>Planctomycetota</taxon>
        <taxon>Phycisphaerae</taxon>
        <taxon>Phycisphaerales</taxon>
        <taxon>Phycisphaeraceae</taxon>
        <taxon>Algisphaera</taxon>
    </lineage>
</organism>
<evidence type="ECO:0000259" key="2">
    <source>
        <dbReference type="Pfam" id="PF01882"/>
    </source>
</evidence>
<dbReference type="InterPro" id="IPR002881">
    <property type="entry name" value="DUF58"/>
</dbReference>
<dbReference type="Pfam" id="PF01882">
    <property type="entry name" value="DUF58"/>
    <property type="match status" value="2"/>
</dbReference>
<reference evidence="3 4" key="1">
    <citation type="submission" date="2020-08" db="EMBL/GenBank/DDBJ databases">
        <title>Genomic Encyclopedia of Type Strains, Phase IV (KMG-IV): sequencing the most valuable type-strain genomes for metagenomic binning, comparative biology and taxonomic classification.</title>
        <authorList>
            <person name="Goeker M."/>
        </authorList>
    </citation>
    <scope>NUCLEOTIDE SEQUENCE [LARGE SCALE GENOMIC DNA]</scope>
    <source>
        <strain evidence="3 4">DSM 103725</strain>
    </source>
</reference>
<dbReference type="RefSeq" id="WP_184677129.1">
    <property type="nucleotide sequence ID" value="NZ_JACHGY010000001.1"/>
</dbReference>
<dbReference type="EMBL" id="JACHGY010000001">
    <property type="protein sequence ID" value="MBB6429556.1"/>
    <property type="molecule type" value="Genomic_DNA"/>
</dbReference>
<sequence>MPSTATPSRYLNPAELAPLRHLVFASRRAVVGHYAGKHASPQRGHSVEFQDYRDYSPGDPLGEIDWKVYGRSDKLFIKLFEHQSDMTVNLLVDGSASMGYRGLGGLGAEGLGQDKRKRRRFFPSPQTPKPPTSKYDHACATASAIAYLVTQQQDKVGLGIAQQGLQHSVRAAGTYPHLHRLVGIMESVAPQGPANLAAAIHAAARQAKRKGMLLIFSDLQENQGAVLKALSHFLHRGHEVIVFHTLHADELKLPDLSEAVFVDSESGREVRVNVEDIRADYEAKMHARVDQWRRVLMARGVDYNLVSTATPYHETLRQYLFSRASLM</sequence>
<protein>
    <submittedName>
        <fullName evidence="3">Uncharacterized protein (DUF58 family)</fullName>
    </submittedName>
</protein>
<name>A0A7X0LKE4_9BACT</name>
<feature type="domain" description="DUF58" evidence="2">
    <location>
        <begin position="130"/>
        <end position="286"/>
    </location>
</feature>
<accession>A0A7X0LKE4</accession>
<feature type="domain" description="DUF58" evidence="2">
    <location>
        <begin position="51"/>
        <end position="101"/>
    </location>
</feature>
<dbReference type="Gene3D" id="3.40.50.410">
    <property type="entry name" value="von Willebrand factor, type A domain"/>
    <property type="match status" value="1"/>
</dbReference>
<keyword evidence="4" id="KW-1185">Reference proteome</keyword>
<dbReference type="PANTHER" id="PTHR33608:SF7">
    <property type="entry name" value="DUF58 DOMAIN-CONTAINING PROTEIN"/>
    <property type="match status" value="1"/>
</dbReference>
<feature type="region of interest" description="Disordered" evidence="1">
    <location>
        <begin position="108"/>
        <end position="135"/>
    </location>
</feature>
<dbReference type="PANTHER" id="PTHR33608">
    <property type="entry name" value="BLL2464 PROTEIN"/>
    <property type="match status" value="1"/>
</dbReference>
<dbReference type="SUPFAM" id="SSF53300">
    <property type="entry name" value="vWA-like"/>
    <property type="match status" value="1"/>
</dbReference>
<dbReference type="InterPro" id="IPR036465">
    <property type="entry name" value="vWFA_dom_sf"/>
</dbReference>
<dbReference type="Proteomes" id="UP000541810">
    <property type="component" value="Unassembled WGS sequence"/>
</dbReference>
<gene>
    <name evidence="3" type="ORF">HNQ40_001362</name>
</gene>
<evidence type="ECO:0000313" key="3">
    <source>
        <dbReference type="EMBL" id="MBB6429556.1"/>
    </source>
</evidence>
<comment type="caution">
    <text evidence="3">The sequence shown here is derived from an EMBL/GenBank/DDBJ whole genome shotgun (WGS) entry which is preliminary data.</text>
</comment>
<dbReference type="AlphaFoldDB" id="A0A7X0LKE4"/>